<feature type="region of interest" description="Disordered" evidence="1">
    <location>
        <begin position="621"/>
        <end position="735"/>
    </location>
</feature>
<feature type="compositionally biased region" description="Polar residues" evidence="1">
    <location>
        <begin position="621"/>
        <end position="640"/>
    </location>
</feature>
<protein>
    <submittedName>
        <fullName evidence="2">Uncharacterized protein</fullName>
    </submittedName>
</protein>
<feature type="compositionally biased region" description="Low complexity" evidence="1">
    <location>
        <begin position="580"/>
        <end position="590"/>
    </location>
</feature>
<feature type="compositionally biased region" description="Polar residues" evidence="1">
    <location>
        <begin position="676"/>
        <end position="687"/>
    </location>
</feature>
<reference evidence="2 3" key="1">
    <citation type="submission" date="2018-11" db="EMBL/GenBank/DDBJ databases">
        <title>Genome sequence of Saitozyma podzolica DSM 27192.</title>
        <authorList>
            <person name="Aliyu H."/>
            <person name="Gorte O."/>
            <person name="Ochsenreither K."/>
        </authorList>
    </citation>
    <scope>NUCLEOTIDE SEQUENCE [LARGE SCALE GENOMIC DNA]</scope>
    <source>
        <strain evidence="2 3">DSM 27192</strain>
    </source>
</reference>
<name>A0A427YVF6_9TREE</name>
<keyword evidence="3" id="KW-1185">Reference proteome</keyword>
<dbReference type="AlphaFoldDB" id="A0A427YVF6"/>
<organism evidence="2 3">
    <name type="scientific">Saitozyma podzolica</name>
    <dbReference type="NCBI Taxonomy" id="1890683"/>
    <lineage>
        <taxon>Eukaryota</taxon>
        <taxon>Fungi</taxon>
        <taxon>Dikarya</taxon>
        <taxon>Basidiomycota</taxon>
        <taxon>Agaricomycotina</taxon>
        <taxon>Tremellomycetes</taxon>
        <taxon>Tremellales</taxon>
        <taxon>Trimorphomycetaceae</taxon>
        <taxon>Saitozyma</taxon>
    </lineage>
</organism>
<evidence type="ECO:0000313" key="2">
    <source>
        <dbReference type="EMBL" id="RSH95077.1"/>
    </source>
</evidence>
<gene>
    <name evidence="2" type="ORF">EHS25_000163</name>
</gene>
<comment type="caution">
    <text evidence="2">The sequence shown here is derived from an EMBL/GenBank/DDBJ whole genome shotgun (WGS) entry which is preliminary data.</text>
</comment>
<feature type="compositionally biased region" description="Basic and acidic residues" evidence="1">
    <location>
        <begin position="304"/>
        <end position="314"/>
    </location>
</feature>
<evidence type="ECO:0000256" key="1">
    <source>
        <dbReference type="SAM" id="MobiDB-lite"/>
    </source>
</evidence>
<sequence length="735" mass="76802">MTNPVVLNDSPNPSSSSLPSSMSRDRDLCSRSSPSIAGSRRSSSGALLSLGAVPEHEHTFDVSLQDMPGAAHGLAPSSYRLSGARQTSAPNGYGNVNGNGHGYGNGKGKEKEREASLNGSSVRSSRTPRTPPDEGVLPRRAPWVIDLLEAQQGAQRWGSREQVLLVLGATSPESLAPILYNPAFSDTLVIVASPEPQPAIEALTSPSYLLSATPNSEIYPHVQPLSLSSKALVPGVHPLPALLEKAADIARSFRANRTGAKALGDLRQSSDSLSSLTGTGTGTGPAPLTPNKRGRKLSALSAELGKRDSIDSGRDSTPPSRPSSLFDGIGAPRQDSFISLTGEGSAPSTPRNRMSSFSRNSFVNTIGTIANKVVDSDMRGPSQNSGSAFDAVLNFIPPATDFTPERMLQDMLHGAVVTTTGVIPHLVRRQPKADSVKANPVAGALQPDVSLIHVLSSLVPRPIPALIESFLLSMLPTFQTGDRDIWASVISTPVWRSPFVDTSPPSFVNGSGSPPQGDDISGAEALLFGGVRCPHYILDGQDEPLKSRAFLGNWNACVVMPGLLCDARSAPRPRGPSPPLGKLRLRSSSSTPLSMAYDDIEARTPPSSTYDSLLPAPATITGYTPTAPSTITGYTAPTQSDSRHGYHHVAQYGKGPAPAPASGSPFDSPPVPELDASQSTRSSSSEGARTPAPSRPGTIESEKASGGAGGGGGRGKKKGKLLGWFKTKTRGVKAC</sequence>
<feature type="compositionally biased region" description="Low complexity" evidence="1">
    <location>
        <begin position="653"/>
        <end position="666"/>
    </location>
</feature>
<dbReference type="STRING" id="1890683.A0A427YVF6"/>
<feature type="region of interest" description="Disordered" evidence="1">
    <location>
        <begin position="1"/>
        <end position="137"/>
    </location>
</feature>
<dbReference type="EMBL" id="RSCD01000001">
    <property type="protein sequence ID" value="RSH95077.1"/>
    <property type="molecule type" value="Genomic_DNA"/>
</dbReference>
<feature type="compositionally biased region" description="Low complexity" evidence="1">
    <location>
        <begin position="7"/>
        <end position="22"/>
    </location>
</feature>
<evidence type="ECO:0000313" key="3">
    <source>
        <dbReference type="Proteomes" id="UP000279259"/>
    </source>
</evidence>
<dbReference type="OrthoDB" id="2564636at2759"/>
<proteinExistence type="predicted"/>
<feature type="compositionally biased region" description="Low complexity" evidence="1">
    <location>
        <begin position="30"/>
        <end position="52"/>
    </location>
</feature>
<feature type="region of interest" description="Disordered" evidence="1">
    <location>
        <begin position="570"/>
        <end position="592"/>
    </location>
</feature>
<feature type="compositionally biased region" description="Gly residues" evidence="1">
    <location>
        <begin position="95"/>
        <end position="106"/>
    </location>
</feature>
<feature type="compositionally biased region" description="Low complexity" evidence="1">
    <location>
        <begin position="264"/>
        <end position="290"/>
    </location>
</feature>
<dbReference type="Proteomes" id="UP000279259">
    <property type="component" value="Unassembled WGS sequence"/>
</dbReference>
<accession>A0A427YVF6</accession>
<feature type="region of interest" description="Disordered" evidence="1">
    <location>
        <begin position="264"/>
        <end position="358"/>
    </location>
</feature>